<feature type="non-terminal residue" evidence="3">
    <location>
        <position position="1"/>
    </location>
</feature>
<dbReference type="OrthoDB" id="10258062at2759"/>
<dbReference type="Gene3D" id="1.25.40.720">
    <property type="entry name" value="Telomere length regulation protein 2, C-terminal domain"/>
    <property type="match status" value="2"/>
</dbReference>
<evidence type="ECO:0000256" key="1">
    <source>
        <dbReference type="ARBA" id="ARBA00006133"/>
    </source>
</evidence>
<comment type="caution">
    <text evidence="3">The sequence shown here is derived from an EMBL/GenBank/DDBJ whole genome shotgun (WGS) entry which is preliminary data.</text>
</comment>
<dbReference type="EMBL" id="JANBPY010003118">
    <property type="protein sequence ID" value="KAJ1952678.1"/>
    <property type="molecule type" value="Genomic_DNA"/>
</dbReference>
<organism evidence="3 4">
    <name type="scientific">Dispira parvispora</name>
    <dbReference type="NCBI Taxonomy" id="1520584"/>
    <lineage>
        <taxon>Eukaryota</taxon>
        <taxon>Fungi</taxon>
        <taxon>Fungi incertae sedis</taxon>
        <taxon>Zoopagomycota</taxon>
        <taxon>Kickxellomycotina</taxon>
        <taxon>Dimargaritomycetes</taxon>
        <taxon>Dimargaritales</taxon>
        <taxon>Dimargaritaceae</taxon>
        <taxon>Dispira</taxon>
    </lineage>
</organism>
<dbReference type="InterPro" id="IPR038528">
    <property type="entry name" value="TEL2_C_sf"/>
</dbReference>
<dbReference type="GO" id="GO:0005829">
    <property type="term" value="C:cytosol"/>
    <property type="evidence" value="ECO:0007669"/>
    <property type="project" value="TreeGrafter"/>
</dbReference>
<sequence>MAPSSDIASKAPFSLASEVRKIPHLTQVNPPKNSNQILSRPVFLRQCLAYLEVTDDPRKFELGLENVEDCVRRADIADLELLAVRLVRHLLQLHDDYQTYRFAEKRAAGVVEAAIRCPKLVVPTVIAEFFERSYNLEQRCAMLTMIQRSASKLSGRLFEQDQHARQDALGHVQAIKQQEARRQSRNPLRIVDVPKNSQVTELGPGKVVWSSRRLELEKNKSKTQSLSNAFLALAGPTFFFPLLGGVYSRDSLFDVSKEPLPLELYIRTLNSLLYFGAHSPYIVKMIQEYWDFIKPLIVRSRWVTESPISLDDLTLTESQPDTKPMHNVLCSALIGLGIALTVLPTSSTDRVFKIQDRQGLTMLAI</sequence>
<dbReference type="InterPro" id="IPR051970">
    <property type="entry name" value="TEL2_Regulation"/>
</dbReference>
<proteinExistence type="inferred from homology"/>
<keyword evidence="4" id="KW-1185">Reference proteome</keyword>
<reference evidence="3" key="1">
    <citation type="submission" date="2022-07" db="EMBL/GenBank/DDBJ databases">
        <title>Phylogenomic reconstructions and comparative analyses of Kickxellomycotina fungi.</title>
        <authorList>
            <person name="Reynolds N.K."/>
            <person name="Stajich J.E."/>
            <person name="Barry K."/>
            <person name="Grigoriev I.V."/>
            <person name="Crous P."/>
            <person name="Smith M.E."/>
        </authorList>
    </citation>
    <scope>NUCLEOTIDE SEQUENCE</scope>
    <source>
        <strain evidence="3">RSA 1196</strain>
    </source>
</reference>
<evidence type="ECO:0000259" key="2">
    <source>
        <dbReference type="Pfam" id="PF10193"/>
    </source>
</evidence>
<accession>A0A9W8ALB3</accession>
<evidence type="ECO:0000313" key="3">
    <source>
        <dbReference type="EMBL" id="KAJ1952678.1"/>
    </source>
</evidence>
<dbReference type="GO" id="GO:0042162">
    <property type="term" value="F:telomeric DNA binding"/>
    <property type="evidence" value="ECO:0007669"/>
    <property type="project" value="TreeGrafter"/>
</dbReference>
<dbReference type="PANTHER" id="PTHR15830:SF10">
    <property type="entry name" value="TELOMERE LENGTH REGULATION PROTEIN TEL2 HOMOLOG"/>
    <property type="match status" value="1"/>
</dbReference>
<protein>
    <submittedName>
        <fullName evidence="3">Telomere binding protein</fullName>
    </submittedName>
</protein>
<dbReference type="Proteomes" id="UP001150925">
    <property type="component" value="Unassembled WGS sequence"/>
</dbReference>
<dbReference type="GO" id="GO:0051083">
    <property type="term" value="P:'de novo' cotranslational protein folding"/>
    <property type="evidence" value="ECO:0007669"/>
    <property type="project" value="TreeGrafter"/>
</dbReference>
<dbReference type="PANTHER" id="PTHR15830">
    <property type="entry name" value="TELOMERE LENGTH REGULATION PROTEIN TEL2 FAMILY MEMBER"/>
    <property type="match status" value="1"/>
</dbReference>
<dbReference type="InterPro" id="IPR019337">
    <property type="entry name" value="Telomere_length_regulation_dom"/>
</dbReference>
<dbReference type="GO" id="GO:0051879">
    <property type="term" value="F:Hsp90 protein binding"/>
    <property type="evidence" value="ECO:0007669"/>
    <property type="project" value="TreeGrafter"/>
</dbReference>
<gene>
    <name evidence="3" type="primary">TEL2</name>
    <name evidence="3" type="ORF">IWQ62_006170</name>
</gene>
<comment type="similarity">
    <text evidence="1">Belongs to the TEL2 family.</text>
</comment>
<dbReference type="AlphaFoldDB" id="A0A9W8ALB3"/>
<dbReference type="Pfam" id="PF10193">
    <property type="entry name" value="Telomere_reg-2"/>
    <property type="match status" value="1"/>
</dbReference>
<evidence type="ECO:0000313" key="4">
    <source>
        <dbReference type="Proteomes" id="UP001150925"/>
    </source>
</evidence>
<name>A0A9W8ALB3_9FUNG</name>
<feature type="domain" description="Telomere length regulation protein conserved" evidence="2">
    <location>
        <begin position="41"/>
        <end position="150"/>
    </location>
</feature>